<name>A0A1S7PWY4_9HYPH</name>
<dbReference type="InterPro" id="IPR036061">
    <property type="entry name" value="CheW-like_dom_sf"/>
</dbReference>
<protein>
    <submittedName>
        <fullName evidence="2">Chemotaxis protein CheW</fullName>
    </submittedName>
</protein>
<dbReference type="AlphaFoldDB" id="A0A1S7PWY4"/>
<dbReference type="InterPro" id="IPR002545">
    <property type="entry name" value="CheW-lke_dom"/>
</dbReference>
<accession>A0A1S7PWY4</accession>
<evidence type="ECO:0000313" key="3">
    <source>
        <dbReference type="Proteomes" id="UP000191987"/>
    </source>
</evidence>
<evidence type="ECO:0000259" key="1">
    <source>
        <dbReference type="PROSITE" id="PS50851"/>
    </source>
</evidence>
<dbReference type="PANTHER" id="PTHR22617:SF23">
    <property type="entry name" value="CHEMOTAXIS PROTEIN CHEW"/>
    <property type="match status" value="1"/>
</dbReference>
<dbReference type="Pfam" id="PF01584">
    <property type="entry name" value="CheW"/>
    <property type="match status" value="1"/>
</dbReference>
<dbReference type="SMART" id="SM00260">
    <property type="entry name" value="CheW"/>
    <property type="match status" value="1"/>
</dbReference>
<reference evidence="2 3" key="1">
    <citation type="submission" date="2016-01" db="EMBL/GenBank/DDBJ databases">
        <authorList>
            <person name="Oliw E.H."/>
        </authorList>
    </citation>
    <scope>NUCLEOTIDE SEQUENCE [LARGE SCALE GENOMIC DNA]</scope>
    <source>
        <strain evidence="2 3">Zutra 3-1</strain>
    </source>
</reference>
<dbReference type="PROSITE" id="PS50851">
    <property type="entry name" value="CHEW"/>
    <property type="match status" value="1"/>
</dbReference>
<proteinExistence type="predicted"/>
<dbReference type="Proteomes" id="UP000191987">
    <property type="component" value="Unassembled WGS sequence"/>
</dbReference>
<dbReference type="GO" id="GO:0005829">
    <property type="term" value="C:cytosol"/>
    <property type="evidence" value="ECO:0007669"/>
    <property type="project" value="TreeGrafter"/>
</dbReference>
<dbReference type="CDD" id="cd00732">
    <property type="entry name" value="CheW"/>
    <property type="match status" value="1"/>
</dbReference>
<dbReference type="Gene3D" id="2.30.30.40">
    <property type="entry name" value="SH3 Domains"/>
    <property type="match status" value="1"/>
</dbReference>
<dbReference type="SUPFAM" id="SSF50341">
    <property type="entry name" value="CheW-like"/>
    <property type="match status" value="1"/>
</dbReference>
<dbReference type="InterPro" id="IPR039315">
    <property type="entry name" value="CheW"/>
</dbReference>
<evidence type="ECO:0000313" key="2">
    <source>
        <dbReference type="EMBL" id="CUX27550.1"/>
    </source>
</evidence>
<gene>
    <name evidence="2" type="primary">cheW</name>
    <name evidence="2" type="ORF">AGR7C_Cc20112</name>
</gene>
<sequence length="163" mass="17772">MGRILMAMINSTNFGGETLEIIAFRLHDQEFCVKTTTIREIRGWAPSTPIPHAPKDVIGVMNLRGSVIPIIDLAHKLGMKSTVANERSAIVVAEVHNMVIGMLVDRVSDILTIPANQVQPVPEISASFDKSYSEGIIANEHGMICFLNLAKMFKGTEAEDLAA</sequence>
<organism evidence="2 3">
    <name type="scientific">Agrobacterium deltaense Zutra 3/1</name>
    <dbReference type="NCBI Taxonomy" id="1183427"/>
    <lineage>
        <taxon>Bacteria</taxon>
        <taxon>Pseudomonadati</taxon>
        <taxon>Pseudomonadota</taxon>
        <taxon>Alphaproteobacteria</taxon>
        <taxon>Hyphomicrobiales</taxon>
        <taxon>Rhizobiaceae</taxon>
        <taxon>Rhizobium/Agrobacterium group</taxon>
        <taxon>Agrobacterium</taxon>
    </lineage>
</organism>
<dbReference type="PANTHER" id="PTHR22617">
    <property type="entry name" value="CHEMOTAXIS SENSOR HISTIDINE KINASE-RELATED"/>
    <property type="match status" value="1"/>
</dbReference>
<feature type="domain" description="CheW-like" evidence="1">
    <location>
        <begin position="18"/>
        <end position="158"/>
    </location>
</feature>
<dbReference type="GO" id="GO:0007165">
    <property type="term" value="P:signal transduction"/>
    <property type="evidence" value="ECO:0007669"/>
    <property type="project" value="InterPro"/>
</dbReference>
<dbReference type="Gene3D" id="2.40.50.180">
    <property type="entry name" value="CheA-289, Domain 4"/>
    <property type="match status" value="1"/>
</dbReference>
<dbReference type="EMBL" id="FBWG01000012">
    <property type="protein sequence ID" value="CUX27550.1"/>
    <property type="molecule type" value="Genomic_DNA"/>
</dbReference>
<dbReference type="GO" id="GO:0006935">
    <property type="term" value="P:chemotaxis"/>
    <property type="evidence" value="ECO:0007669"/>
    <property type="project" value="InterPro"/>
</dbReference>